<dbReference type="EMBL" id="AOMC01000120">
    <property type="protein sequence ID" value="EMA43476.1"/>
    <property type="molecule type" value="Genomic_DNA"/>
</dbReference>
<sequence length="105" mass="11356">MKTVHADADGDDRETLNDEYLVFENTGSTPLDISGWVVTDEGSHEYMVPSGTTIGADETITLHTGTGDDAANDLYWDSGSPVWNNDGDTITVTDQQGNEVLNKAY</sequence>
<dbReference type="eggNOG" id="arCOG03009">
    <property type="taxonomic scope" value="Archaea"/>
</dbReference>
<name>M0MCK5_HALMO</name>
<dbReference type="InterPro" id="IPR036415">
    <property type="entry name" value="Lamin_tail_dom_sf"/>
</dbReference>
<dbReference type="PROSITE" id="PS51841">
    <property type="entry name" value="LTD"/>
    <property type="match status" value="1"/>
</dbReference>
<comment type="caution">
    <text evidence="2">The sequence shown here is derived from an EMBL/GenBank/DDBJ whole genome shotgun (WGS) entry which is preliminary data.</text>
</comment>
<dbReference type="Pfam" id="PF00932">
    <property type="entry name" value="LTD"/>
    <property type="match status" value="1"/>
</dbReference>
<dbReference type="PATRIC" id="fig|931277.6.peg.1921"/>
<dbReference type="STRING" id="931277.C448_09812"/>
<dbReference type="SUPFAM" id="SSF74853">
    <property type="entry name" value="Lamin A/C globular tail domain"/>
    <property type="match status" value="1"/>
</dbReference>
<reference evidence="2 3" key="1">
    <citation type="journal article" date="2014" name="PLoS Genet.">
        <title>Phylogenetically driven sequencing of extremely halophilic archaea reveals strategies for static and dynamic osmo-response.</title>
        <authorList>
            <person name="Becker E.A."/>
            <person name="Seitzer P.M."/>
            <person name="Tritt A."/>
            <person name="Larsen D."/>
            <person name="Krusor M."/>
            <person name="Yao A.I."/>
            <person name="Wu D."/>
            <person name="Madern D."/>
            <person name="Eisen J.A."/>
            <person name="Darling A.E."/>
            <person name="Facciotti M.T."/>
        </authorList>
    </citation>
    <scope>NUCLEOTIDE SEQUENCE [LARGE SCALE GENOMIC DNA]</scope>
    <source>
        <strain evidence="2 3">DSM 1307</strain>
    </source>
</reference>
<proteinExistence type="predicted"/>
<protein>
    <submittedName>
        <fullName evidence="2">Competence-like protein</fullName>
    </submittedName>
</protein>
<evidence type="ECO:0000313" key="3">
    <source>
        <dbReference type="Proteomes" id="UP000011568"/>
    </source>
</evidence>
<organism evidence="2 3">
    <name type="scientific">Halococcus morrhuae DSM 1307</name>
    <dbReference type="NCBI Taxonomy" id="931277"/>
    <lineage>
        <taxon>Archaea</taxon>
        <taxon>Methanobacteriati</taxon>
        <taxon>Methanobacteriota</taxon>
        <taxon>Stenosarchaea group</taxon>
        <taxon>Halobacteria</taxon>
        <taxon>Halobacteriales</taxon>
        <taxon>Halococcaceae</taxon>
        <taxon>Halococcus</taxon>
    </lineage>
</organism>
<accession>M0MCK5</accession>
<evidence type="ECO:0000259" key="1">
    <source>
        <dbReference type="PROSITE" id="PS51841"/>
    </source>
</evidence>
<feature type="domain" description="LTD" evidence="1">
    <location>
        <begin position="1"/>
        <end position="105"/>
    </location>
</feature>
<dbReference type="Proteomes" id="UP000011568">
    <property type="component" value="Unassembled WGS sequence"/>
</dbReference>
<dbReference type="AlphaFoldDB" id="M0MCK5"/>
<dbReference type="Gene3D" id="2.60.40.1260">
    <property type="entry name" value="Lamin Tail domain"/>
    <property type="match status" value="1"/>
</dbReference>
<gene>
    <name evidence="2" type="ORF">C448_09812</name>
</gene>
<dbReference type="InterPro" id="IPR001322">
    <property type="entry name" value="Lamin_tail_dom"/>
</dbReference>
<keyword evidence="3" id="KW-1185">Reference proteome</keyword>
<evidence type="ECO:0000313" key="2">
    <source>
        <dbReference type="EMBL" id="EMA43476.1"/>
    </source>
</evidence>